<dbReference type="STRING" id="930117.SAMN05216225_1001278"/>
<accession>A0A1M5CJS5</accession>
<reference evidence="1 2" key="1">
    <citation type="submission" date="2016-11" db="EMBL/GenBank/DDBJ databases">
        <authorList>
            <person name="Jaros S."/>
            <person name="Januszkiewicz K."/>
            <person name="Wedrychowicz H."/>
        </authorList>
    </citation>
    <scope>NUCLEOTIDE SEQUENCE [LARGE SCALE GENOMIC DNA]</scope>
    <source>
        <strain evidence="1 2">IBRC-M 10683</strain>
    </source>
</reference>
<evidence type="ECO:0000313" key="1">
    <source>
        <dbReference type="EMBL" id="SHF54968.1"/>
    </source>
</evidence>
<dbReference type="Proteomes" id="UP000183988">
    <property type="component" value="Unassembled WGS sequence"/>
</dbReference>
<dbReference type="OrthoDB" id="2382411at2"/>
<dbReference type="EMBL" id="FQVW01000001">
    <property type="protein sequence ID" value="SHF54968.1"/>
    <property type="molecule type" value="Genomic_DNA"/>
</dbReference>
<dbReference type="RefSeq" id="WP_072887221.1">
    <property type="nucleotide sequence ID" value="NZ_FQVW01000001.1"/>
</dbReference>
<organism evidence="1 2">
    <name type="scientific">Ornithinibacillus halophilus</name>
    <dbReference type="NCBI Taxonomy" id="930117"/>
    <lineage>
        <taxon>Bacteria</taxon>
        <taxon>Bacillati</taxon>
        <taxon>Bacillota</taxon>
        <taxon>Bacilli</taxon>
        <taxon>Bacillales</taxon>
        <taxon>Bacillaceae</taxon>
        <taxon>Ornithinibacillus</taxon>
    </lineage>
</organism>
<keyword evidence="2" id="KW-1185">Reference proteome</keyword>
<proteinExistence type="predicted"/>
<sequence>MFLYEDEADFVQDREDLIHVLRMRFGDIAPGIVENIYEIDDLEALERLILVAANAPTLRIFIEELEAGNDSFKLVGERFNPIENMDEGGI</sequence>
<dbReference type="AlphaFoldDB" id="A0A1M5CJS5"/>
<protein>
    <submittedName>
        <fullName evidence="1">Uncharacterized protein</fullName>
    </submittedName>
</protein>
<name>A0A1M5CJS5_9BACI</name>
<evidence type="ECO:0000313" key="2">
    <source>
        <dbReference type="Proteomes" id="UP000183988"/>
    </source>
</evidence>
<gene>
    <name evidence="1" type="ORF">SAMN05216225_1001278</name>
</gene>